<feature type="transmembrane region" description="Helical" evidence="1">
    <location>
        <begin position="96"/>
        <end position="120"/>
    </location>
</feature>
<protein>
    <submittedName>
        <fullName evidence="2">Uncharacterized protein</fullName>
    </submittedName>
</protein>
<name>A0ABR8QTL6_9BACI</name>
<dbReference type="Proteomes" id="UP000657931">
    <property type="component" value="Unassembled WGS sequence"/>
</dbReference>
<dbReference type="EMBL" id="JACSQT010000010">
    <property type="protein sequence ID" value="MBD7938886.1"/>
    <property type="molecule type" value="Genomic_DNA"/>
</dbReference>
<evidence type="ECO:0000313" key="2">
    <source>
        <dbReference type="EMBL" id="MBD7938886.1"/>
    </source>
</evidence>
<gene>
    <name evidence="2" type="ORF">H9655_17770</name>
</gene>
<accession>A0ABR8QTL6</accession>
<evidence type="ECO:0000256" key="1">
    <source>
        <dbReference type="SAM" id="Phobius"/>
    </source>
</evidence>
<keyword evidence="1" id="KW-1133">Transmembrane helix</keyword>
<evidence type="ECO:0000313" key="3">
    <source>
        <dbReference type="Proteomes" id="UP000657931"/>
    </source>
</evidence>
<keyword evidence="1" id="KW-0812">Transmembrane</keyword>
<keyword evidence="3" id="KW-1185">Reference proteome</keyword>
<keyword evidence="1" id="KW-0472">Membrane</keyword>
<comment type="caution">
    <text evidence="2">The sequence shown here is derived from an EMBL/GenBank/DDBJ whole genome shotgun (WGS) entry which is preliminary data.</text>
</comment>
<sequence>MKYSPLEKILWSIALPGLGQYLNGKLFKGTVFLMLEIFINIKSHFNEIIIYSFKGDIHMAIEQANYHWLMFYPCLYFYAIWDAYKESGAGSKYSFIPFVFSGYFVTAGLLFSVDFTIFGILLGPVWLPMLCVIPGIIIGNIFMKLIPFK</sequence>
<feature type="transmembrane region" description="Helical" evidence="1">
    <location>
        <begin position="66"/>
        <end position="84"/>
    </location>
</feature>
<organism evidence="2 3">
    <name type="scientific">Cytobacillus stercorigallinarum</name>
    <dbReference type="NCBI Taxonomy" id="2762240"/>
    <lineage>
        <taxon>Bacteria</taxon>
        <taxon>Bacillati</taxon>
        <taxon>Bacillota</taxon>
        <taxon>Bacilli</taxon>
        <taxon>Bacillales</taxon>
        <taxon>Bacillaceae</taxon>
        <taxon>Cytobacillus</taxon>
    </lineage>
</organism>
<dbReference type="RefSeq" id="WP_191816548.1">
    <property type="nucleotide sequence ID" value="NZ_JACSQT010000010.1"/>
</dbReference>
<proteinExistence type="predicted"/>
<reference evidence="2 3" key="1">
    <citation type="submission" date="2020-08" db="EMBL/GenBank/DDBJ databases">
        <title>A Genomic Blueprint of the Chicken Gut Microbiome.</title>
        <authorList>
            <person name="Gilroy R."/>
            <person name="Ravi A."/>
            <person name="Getino M."/>
            <person name="Pursley I."/>
            <person name="Horton D.L."/>
            <person name="Alikhan N.-F."/>
            <person name="Baker D."/>
            <person name="Gharbi K."/>
            <person name="Hall N."/>
            <person name="Watson M."/>
            <person name="Adriaenssens E.M."/>
            <person name="Foster-Nyarko E."/>
            <person name="Jarju S."/>
            <person name="Secka A."/>
            <person name="Antonio M."/>
            <person name="Oren A."/>
            <person name="Chaudhuri R."/>
            <person name="La Ragione R.M."/>
            <person name="Hildebrand F."/>
            <person name="Pallen M.J."/>
        </authorList>
    </citation>
    <scope>NUCLEOTIDE SEQUENCE [LARGE SCALE GENOMIC DNA]</scope>
    <source>
        <strain evidence="2 3">Sa5YUA1</strain>
    </source>
</reference>
<feature type="transmembrane region" description="Helical" evidence="1">
    <location>
        <begin position="126"/>
        <end position="146"/>
    </location>
</feature>